<feature type="region of interest" description="Disordered" evidence="1">
    <location>
        <begin position="1"/>
        <end position="31"/>
    </location>
</feature>
<gene>
    <name evidence="2" type="ORF">E9229_003083</name>
</gene>
<dbReference type="Proteomes" id="UP000523000">
    <property type="component" value="Unassembled WGS sequence"/>
</dbReference>
<reference evidence="2 3" key="1">
    <citation type="submission" date="2020-08" db="EMBL/GenBank/DDBJ databases">
        <title>Sequencing the genomes of 1000 actinobacteria strains.</title>
        <authorList>
            <person name="Klenk H.-P."/>
        </authorList>
    </citation>
    <scope>NUCLEOTIDE SEQUENCE [LARGE SCALE GENOMIC DNA]</scope>
    <source>
        <strain evidence="2 3">DSM 22826</strain>
    </source>
</reference>
<feature type="compositionally biased region" description="Low complexity" evidence="1">
    <location>
        <begin position="8"/>
        <end position="17"/>
    </location>
</feature>
<proteinExistence type="predicted"/>
<dbReference type="EMBL" id="JACHVS010000002">
    <property type="protein sequence ID" value="MBB2996836.1"/>
    <property type="molecule type" value="Genomic_DNA"/>
</dbReference>
<name>A0A839QSA1_9MICC</name>
<sequence length="76" mass="7654">MPPRKAGEGNAANAGDAEGPRRELVQEKPRDTRCLDFTGARSLPAPAVAPGRASALFGQRPFSLARAAAPGAGAGA</sequence>
<feature type="compositionally biased region" description="Basic and acidic residues" evidence="1">
    <location>
        <begin position="18"/>
        <end position="31"/>
    </location>
</feature>
<protein>
    <submittedName>
        <fullName evidence="2">Uncharacterized protein</fullName>
    </submittedName>
</protein>
<evidence type="ECO:0000313" key="2">
    <source>
        <dbReference type="EMBL" id="MBB2996836.1"/>
    </source>
</evidence>
<accession>A0A839QSA1</accession>
<dbReference type="RefSeq" id="WP_183512405.1">
    <property type="nucleotide sequence ID" value="NZ_BAABGK010000111.1"/>
</dbReference>
<dbReference type="AlphaFoldDB" id="A0A839QSA1"/>
<evidence type="ECO:0000256" key="1">
    <source>
        <dbReference type="SAM" id="MobiDB-lite"/>
    </source>
</evidence>
<keyword evidence="3" id="KW-1185">Reference proteome</keyword>
<comment type="caution">
    <text evidence="2">The sequence shown here is derived from an EMBL/GenBank/DDBJ whole genome shotgun (WGS) entry which is preliminary data.</text>
</comment>
<organism evidence="2 3">
    <name type="scientific">Paeniglutamicibacter cryotolerans</name>
    <dbReference type="NCBI Taxonomy" id="670079"/>
    <lineage>
        <taxon>Bacteria</taxon>
        <taxon>Bacillati</taxon>
        <taxon>Actinomycetota</taxon>
        <taxon>Actinomycetes</taxon>
        <taxon>Micrococcales</taxon>
        <taxon>Micrococcaceae</taxon>
        <taxon>Paeniglutamicibacter</taxon>
    </lineage>
</organism>
<evidence type="ECO:0000313" key="3">
    <source>
        <dbReference type="Proteomes" id="UP000523000"/>
    </source>
</evidence>